<organism evidence="2 3">
    <name type="scientific">Coprinopsis cinerea (strain Okayama-7 / 130 / ATCC MYA-4618 / FGSC 9003)</name>
    <name type="common">Inky cap fungus</name>
    <name type="synonym">Hormographiella aspergillata</name>
    <dbReference type="NCBI Taxonomy" id="240176"/>
    <lineage>
        <taxon>Eukaryota</taxon>
        <taxon>Fungi</taxon>
        <taxon>Dikarya</taxon>
        <taxon>Basidiomycota</taxon>
        <taxon>Agaricomycotina</taxon>
        <taxon>Agaricomycetes</taxon>
        <taxon>Agaricomycetidae</taxon>
        <taxon>Agaricales</taxon>
        <taxon>Agaricineae</taxon>
        <taxon>Psathyrellaceae</taxon>
        <taxon>Coprinopsis</taxon>
    </lineage>
</organism>
<sequence>MQLDSNFHLEMARPKKYHTKAERKEANRAKNRKYYSRKKDEINRHRREKHAKNVARLARRELRPWTQLGEGRKGTTRSSTHNDETVKRSVAAARVIFRTYQRVVSNDASAYCLNLCRQLFKDFENGISIAEARNTAAYHANRIATFTKQVRVHYDVILDRAGIGSDFKTVESMMNQIGDAVRMVEDIEACLLEGFEALIRSFREKNLVFQL</sequence>
<dbReference type="InParanoid" id="A8PAQ6"/>
<dbReference type="OrthoDB" id="2654423at2759"/>
<dbReference type="AlphaFoldDB" id="A8PAQ6"/>
<protein>
    <submittedName>
        <fullName evidence="2">Uncharacterized protein</fullName>
    </submittedName>
</protein>
<feature type="region of interest" description="Disordered" evidence="1">
    <location>
        <begin position="1"/>
        <end position="32"/>
    </location>
</feature>
<evidence type="ECO:0000313" key="3">
    <source>
        <dbReference type="Proteomes" id="UP000001861"/>
    </source>
</evidence>
<comment type="caution">
    <text evidence="2">The sequence shown here is derived from an EMBL/GenBank/DDBJ whole genome shotgun (WGS) entry which is preliminary data.</text>
</comment>
<keyword evidence="3" id="KW-1185">Reference proteome</keyword>
<dbReference type="RefSeq" id="XP_001840033.1">
    <property type="nucleotide sequence ID" value="XM_001839981.1"/>
</dbReference>
<dbReference type="OMA" id="AYNRSDI"/>
<dbReference type="Proteomes" id="UP000001861">
    <property type="component" value="Unassembled WGS sequence"/>
</dbReference>
<gene>
    <name evidence="2" type="ORF">CC1G_10417</name>
</gene>
<dbReference type="EMBL" id="AACS02000002">
    <property type="protein sequence ID" value="EAU81814.1"/>
    <property type="molecule type" value="Genomic_DNA"/>
</dbReference>
<reference evidence="2 3" key="1">
    <citation type="journal article" date="2010" name="Proc. Natl. Acad. Sci. U.S.A.">
        <title>Insights into evolution of multicellular fungi from the assembled chromosomes of the mushroom Coprinopsis cinerea (Coprinus cinereus).</title>
        <authorList>
            <person name="Stajich J.E."/>
            <person name="Wilke S.K."/>
            <person name="Ahren D."/>
            <person name="Au C.H."/>
            <person name="Birren B.W."/>
            <person name="Borodovsky M."/>
            <person name="Burns C."/>
            <person name="Canback B."/>
            <person name="Casselton L.A."/>
            <person name="Cheng C.K."/>
            <person name="Deng J."/>
            <person name="Dietrich F.S."/>
            <person name="Fargo D.C."/>
            <person name="Farman M.L."/>
            <person name="Gathman A.C."/>
            <person name="Goldberg J."/>
            <person name="Guigo R."/>
            <person name="Hoegger P.J."/>
            <person name="Hooker J.B."/>
            <person name="Huggins A."/>
            <person name="James T.Y."/>
            <person name="Kamada T."/>
            <person name="Kilaru S."/>
            <person name="Kodira C."/>
            <person name="Kues U."/>
            <person name="Kupfer D."/>
            <person name="Kwan H.S."/>
            <person name="Lomsadze A."/>
            <person name="Li W."/>
            <person name="Lilly W.W."/>
            <person name="Ma L.J."/>
            <person name="Mackey A.J."/>
            <person name="Manning G."/>
            <person name="Martin F."/>
            <person name="Muraguchi H."/>
            <person name="Natvig D.O."/>
            <person name="Palmerini H."/>
            <person name="Ramesh M.A."/>
            <person name="Rehmeyer C.J."/>
            <person name="Roe B.A."/>
            <person name="Shenoy N."/>
            <person name="Stanke M."/>
            <person name="Ter-Hovhannisyan V."/>
            <person name="Tunlid A."/>
            <person name="Velagapudi R."/>
            <person name="Vision T.J."/>
            <person name="Zeng Q."/>
            <person name="Zolan M.E."/>
            <person name="Pukkila P.J."/>
        </authorList>
    </citation>
    <scope>NUCLEOTIDE SEQUENCE [LARGE SCALE GENOMIC DNA]</scope>
    <source>
        <strain evidence="3">Okayama-7 / 130 / ATCC MYA-4618 / FGSC 9003</strain>
    </source>
</reference>
<dbReference type="KEGG" id="cci:CC1G_10417"/>
<evidence type="ECO:0000313" key="2">
    <source>
        <dbReference type="EMBL" id="EAU81814.1"/>
    </source>
</evidence>
<name>A8PAQ6_COPC7</name>
<evidence type="ECO:0000256" key="1">
    <source>
        <dbReference type="SAM" id="MobiDB-lite"/>
    </source>
</evidence>
<dbReference type="VEuPathDB" id="FungiDB:CC1G_10417"/>
<accession>A8PAQ6</accession>
<feature type="compositionally biased region" description="Basic and acidic residues" evidence="1">
    <location>
        <begin position="19"/>
        <end position="28"/>
    </location>
</feature>
<dbReference type="GeneID" id="6016656"/>
<feature type="region of interest" description="Disordered" evidence="1">
    <location>
        <begin position="65"/>
        <end position="85"/>
    </location>
</feature>
<proteinExistence type="predicted"/>